<organism evidence="3 4">
    <name type="scientific">Rhizodiscina lignyota</name>
    <dbReference type="NCBI Taxonomy" id="1504668"/>
    <lineage>
        <taxon>Eukaryota</taxon>
        <taxon>Fungi</taxon>
        <taxon>Dikarya</taxon>
        <taxon>Ascomycota</taxon>
        <taxon>Pezizomycotina</taxon>
        <taxon>Dothideomycetes</taxon>
        <taxon>Pleosporomycetidae</taxon>
        <taxon>Aulographales</taxon>
        <taxon>Rhizodiscinaceae</taxon>
        <taxon>Rhizodiscina</taxon>
    </lineage>
</organism>
<feature type="compositionally biased region" description="Polar residues" evidence="1">
    <location>
        <begin position="337"/>
        <end position="350"/>
    </location>
</feature>
<dbReference type="InterPro" id="IPR000253">
    <property type="entry name" value="FHA_dom"/>
</dbReference>
<feature type="compositionally biased region" description="Basic and acidic residues" evidence="1">
    <location>
        <begin position="265"/>
        <end position="280"/>
    </location>
</feature>
<dbReference type="EMBL" id="ML978123">
    <property type="protein sequence ID" value="KAF2101867.1"/>
    <property type="molecule type" value="Genomic_DNA"/>
</dbReference>
<feature type="domain" description="FHA" evidence="2">
    <location>
        <begin position="83"/>
        <end position="136"/>
    </location>
</feature>
<evidence type="ECO:0000313" key="3">
    <source>
        <dbReference type="EMBL" id="KAF2101867.1"/>
    </source>
</evidence>
<feature type="compositionally biased region" description="Polar residues" evidence="1">
    <location>
        <begin position="218"/>
        <end position="228"/>
    </location>
</feature>
<reference evidence="3" key="1">
    <citation type="journal article" date="2020" name="Stud. Mycol.">
        <title>101 Dothideomycetes genomes: a test case for predicting lifestyles and emergence of pathogens.</title>
        <authorList>
            <person name="Haridas S."/>
            <person name="Albert R."/>
            <person name="Binder M."/>
            <person name="Bloem J."/>
            <person name="Labutti K."/>
            <person name="Salamov A."/>
            <person name="Andreopoulos B."/>
            <person name="Baker S."/>
            <person name="Barry K."/>
            <person name="Bills G."/>
            <person name="Bluhm B."/>
            <person name="Cannon C."/>
            <person name="Castanera R."/>
            <person name="Culley D."/>
            <person name="Daum C."/>
            <person name="Ezra D."/>
            <person name="Gonzalez J."/>
            <person name="Henrissat B."/>
            <person name="Kuo A."/>
            <person name="Liang C."/>
            <person name="Lipzen A."/>
            <person name="Lutzoni F."/>
            <person name="Magnuson J."/>
            <person name="Mondo S."/>
            <person name="Nolan M."/>
            <person name="Ohm R."/>
            <person name="Pangilinan J."/>
            <person name="Park H.-J."/>
            <person name="Ramirez L."/>
            <person name="Alfaro M."/>
            <person name="Sun H."/>
            <person name="Tritt A."/>
            <person name="Yoshinaga Y."/>
            <person name="Zwiers L.-H."/>
            <person name="Turgeon B."/>
            <person name="Goodwin S."/>
            <person name="Spatafora J."/>
            <person name="Crous P."/>
            <person name="Grigoriev I."/>
        </authorList>
    </citation>
    <scope>NUCLEOTIDE SEQUENCE</scope>
    <source>
        <strain evidence="3">CBS 133067</strain>
    </source>
</reference>
<evidence type="ECO:0000259" key="2">
    <source>
        <dbReference type="PROSITE" id="PS50006"/>
    </source>
</evidence>
<dbReference type="AlphaFoldDB" id="A0A9P4INX2"/>
<dbReference type="Proteomes" id="UP000799772">
    <property type="component" value="Unassembled WGS sequence"/>
</dbReference>
<feature type="region of interest" description="Disordered" evidence="1">
    <location>
        <begin position="322"/>
        <end position="376"/>
    </location>
</feature>
<feature type="compositionally biased region" description="Acidic residues" evidence="1">
    <location>
        <begin position="291"/>
        <end position="300"/>
    </location>
</feature>
<proteinExistence type="predicted"/>
<sequence>PSLLPAFEPSSSPLPHSHKRKLDSTQDVEPKFYPTPVPTSSTGVLPSSPVDRPQLQRAVSNMSERVPLGAVPTIELPPNGEPLLLGRSGNSSNYQLSVNRAVSRVHIRATYHEPDSSHASGSVLIECLGWNGAKVHCKGHIILLAKDESFTADVPAAEIMIDVQDTRVIVAWPGHVRSRSASAQSDSTWDDNSSPRRVIRPTQNRIVSSPPAMEARSISPSPTPVNRSNASALETFNAALDSNEAPRDQPIAIYEDSCSDPEVAEADRHGGVESSHDHVKSSPSSSHSSDDLSEHDEENDPIVHSFGPFGENIIPRLESFSTSASIPPQRRREPLQATGNSPQKPTSTETAPRLSSPGLGVGPTRYPPPKRSFDESPVRNHVINQLAFSRVHAIPLSTILGTLPAELKGVDASSATFHPKSPAATTLTSSVLKNILDGIPCVGEITREGKDAAGKPLENEYYYVPEMDADSMRRETVEGSRGGGLRSVRKNHKQYFWKRPR</sequence>
<feature type="non-terminal residue" evidence="3">
    <location>
        <position position="1"/>
    </location>
</feature>
<evidence type="ECO:0000313" key="4">
    <source>
        <dbReference type="Proteomes" id="UP000799772"/>
    </source>
</evidence>
<feature type="region of interest" description="Disordered" evidence="1">
    <location>
        <begin position="261"/>
        <end position="308"/>
    </location>
</feature>
<protein>
    <recommendedName>
        <fullName evidence="2">FHA domain-containing protein</fullName>
    </recommendedName>
</protein>
<feature type="non-terminal residue" evidence="3">
    <location>
        <position position="501"/>
    </location>
</feature>
<accession>A0A9P4INX2</accession>
<keyword evidence="4" id="KW-1185">Reference proteome</keyword>
<comment type="caution">
    <text evidence="3">The sequence shown here is derived from an EMBL/GenBank/DDBJ whole genome shotgun (WGS) entry which is preliminary data.</text>
</comment>
<feature type="region of interest" description="Disordered" evidence="1">
    <location>
        <begin position="180"/>
        <end position="228"/>
    </location>
</feature>
<dbReference type="OrthoDB" id="5348546at2759"/>
<name>A0A9P4INX2_9PEZI</name>
<feature type="compositionally biased region" description="Polar residues" evidence="1">
    <location>
        <begin position="180"/>
        <end position="192"/>
    </location>
</feature>
<gene>
    <name evidence="3" type="ORF">NA57DRAFT_24948</name>
</gene>
<dbReference type="PROSITE" id="PS50006">
    <property type="entry name" value="FHA_DOMAIN"/>
    <property type="match status" value="1"/>
</dbReference>
<feature type="region of interest" description="Disordered" evidence="1">
    <location>
        <begin position="1"/>
        <end position="50"/>
    </location>
</feature>
<evidence type="ECO:0000256" key="1">
    <source>
        <dbReference type="SAM" id="MobiDB-lite"/>
    </source>
</evidence>